<evidence type="ECO:0000256" key="1">
    <source>
        <dbReference type="ARBA" id="ARBA00005417"/>
    </source>
</evidence>
<organism evidence="7 8">
    <name type="scientific">Halogeometricum borinquense</name>
    <dbReference type="NCBI Taxonomy" id="60847"/>
    <lineage>
        <taxon>Archaea</taxon>
        <taxon>Methanobacteriati</taxon>
        <taxon>Methanobacteriota</taxon>
        <taxon>Stenosarchaea group</taxon>
        <taxon>Halobacteria</taxon>
        <taxon>Halobacteriales</taxon>
        <taxon>Haloferacaceae</taxon>
        <taxon>Halogeometricum</taxon>
    </lineage>
</organism>
<evidence type="ECO:0000256" key="3">
    <source>
        <dbReference type="ARBA" id="ARBA00022741"/>
    </source>
</evidence>
<evidence type="ECO:0000259" key="6">
    <source>
        <dbReference type="PROSITE" id="PS50893"/>
    </source>
</evidence>
<name>A0A482T8R2_9EURY</name>
<evidence type="ECO:0000256" key="4">
    <source>
        <dbReference type="ARBA" id="ARBA00022840"/>
    </source>
</evidence>
<reference evidence="7 8" key="1">
    <citation type="submission" date="2018-12" db="EMBL/GenBank/DDBJ databases">
        <title>Genome analysis provides insights into bioremediation potentialities of Halogeometricum borinquense strain N11.</title>
        <authorList>
            <person name="Najjari A."/>
            <person name="Youssef N."/>
            <person name="Fhoula I."/>
            <person name="Ben Dhia O."/>
            <person name="Mahjoubi M."/>
            <person name="Ouzari H.I."/>
            <person name="Cherif A."/>
        </authorList>
    </citation>
    <scope>NUCLEOTIDE SEQUENCE [LARGE SCALE GENOMIC DNA]</scope>
    <source>
        <strain evidence="7 8">N11</strain>
    </source>
</reference>
<dbReference type="RefSeq" id="WP_129783651.1">
    <property type="nucleotide sequence ID" value="NZ_RZHH01000002.1"/>
</dbReference>
<accession>A0A482T8R2</accession>
<comment type="similarity">
    <text evidence="1">Belongs to the ABC transporter superfamily.</text>
</comment>
<keyword evidence="3" id="KW-0547">Nucleotide-binding</keyword>
<dbReference type="Gene3D" id="3.40.50.300">
    <property type="entry name" value="P-loop containing nucleotide triphosphate hydrolases"/>
    <property type="match status" value="1"/>
</dbReference>
<evidence type="ECO:0000256" key="5">
    <source>
        <dbReference type="SAM" id="MobiDB-lite"/>
    </source>
</evidence>
<evidence type="ECO:0000256" key="2">
    <source>
        <dbReference type="ARBA" id="ARBA00022448"/>
    </source>
</evidence>
<dbReference type="Pfam" id="PF00005">
    <property type="entry name" value="ABC_tran"/>
    <property type="match status" value="1"/>
</dbReference>
<keyword evidence="2" id="KW-0813">Transport</keyword>
<evidence type="ECO:0000313" key="8">
    <source>
        <dbReference type="Proteomes" id="UP000294028"/>
    </source>
</evidence>
<feature type="domain" description="ABC transporter" evidence="6">
    <location>
        <begin position="43"/>
        <end position="264"/>
    </location>
</feature>
<dbReference type="SUPFAM" id="SSF52540">
    <property type="entry name" value="P-loop containing nucleoside triphosphate hydrolases"/>
    <property type="match status" value="1"/>
</dbReference>
<proteinExistence type="inferred from homology"/>
<dbReference type="PANTHER" id="PTHR43335">
    <property type="entry name" value="ABC TRANSPORTER, ATP-BINDING PROTEIN"/>
    <property type="match status" value="1"/>
</dbReference>
<feature type="region of interest" description="Disordered" evidence="5">
    <location>
        <begin position="1"/>
        <end position="32"/>
    </location>
</feature>
<comment type="caution">
    <text evidence="7">The sequence shown here is derived from an EMBL/GenBank/DDBJ whole genome shotgun (WGS) entry which is preliminary data.</text>
</comment>
<gene>
    <name evidence="7" type="ORF">ELS19_03960</name>
</gene>
<dbReference type="SMART" id="SM00382">
    <property type="entry name" value="AAA"/>
    <property type="match status" value="1"/>
</dbReference>
<dbReference type="Proteomes" id="UP000294028">
    <property type="component" value="Unassembled WGS sequence"/>
</dbReference>
<dbReference type="GO" id="GO:0005524">
    <property type="term" value="F:ATP binding"/>
    <property type="evidence" value="ECO:0007669"/>
    <property type="project" value="UniProtKB-KW"/>
</dbReference>
<protein>
    <submittedName>
        <fullName evidence="7">ABC transporter ATP-binding protein</fullName>
    </submittedName>
</protein>
<evidence type="ECO:0000313" key="7">
    <source>
        <dbReference type="EMBL" id="RYJ13207.1"/>
    </source>
</evidence>
<dbReference type="InterPro" id="IPR027417">
    <property type="entry name" value="P-loop_NTPase"/>
</dbReference>
<dbReference type="PROSITE" id="PS50893">
    <property type="entry name" value="ABC_TRANSPORTER_2"/>
    <property type="match status" value="1"/>
</dbReference>
<keyword evidence="4 7" id="KW-0067">ATP-binding</keyword>
<dbReference type="GO" id="GO:0016887">
    <property type="term" value="F:ATP hydrolysis activity"/>
    <property type="evidence" value="ECO:0007669"/>
    <property type="project" value="InterPro"/>
</dbReference>
<dbReference type="InterPro" id="IPR003439">
    <property type="entry name" value="ABC_transporter-like_ATP-bd"/>
</dbReference>
<sequence length="288" mass="29842">MTNSVKDEYAQNDTAASDGESGSNDERGSDAGHVEATNATTALRASNISRSFGDVSVFSNLSFGVERGEVFSLVGPNGSGKSTLLEVLAGVRPTSTGSVTVSQREDGFREVGYLPQRPSFRDGFTARDTLDFYARFLDGVGDDEVTETLERVGLSGVADRSVGSLSGGMTRLLGLGQAVLGDPAVLVLDEPGSGLDPAMVERLFGIVGELAQSGSAVVVASHELPAIETYADTVAVLDGGEFVARGTPESLLSQAEADTLPDAFLRLVGAEAGSVTVRADATSREATR</sequence>
<dbReference type="EMBL" id="RZHH01000002">
    <property type="protein sequence ID" value="RYJ13207.1"/>
    <property type="molecule type" value="Genomic_DNA"/>
</dbReference>
<dbReference type="InterPro" id="IPR003593">
    <property type="entry name" value="AAA+_ATPase"/>
</dbReference>
<dbReference type="AlphaFoldDB" id="A0A482T8R2"/>